<feature type="transmembrane region" description="Helical" evidence="2">
    <location>
        <begin position="169"/>
        <end position="191"/>
    </location>
</feature>
<feature type="coiled-coil region" evidence="1">
    <location>
        <begin position="514"/>
        <end position="548"/>
    </location>
</feature>
<reference evidence="4 5" key="1">
    <citation type="submission" date="2022-07" db="EMBL/GenBank/DDBJ databases">
        <title>Methylomonas rivi sp. nov., Methylomonas rosea sp. nov., Methylomonas aureus sp. nov. and Methylomonas subterranea sp. nov., four novel methanotrophs isolated from a freshwater creek and the deep terrestrial subsurface.</title>
        <authorList>
            <person name="Abin C."/>
            <person name="Sankaranarayanan K."/>
            <person name="Garner C."/>
            <person name="Sindelar R."/>
            <person name="Kotary K."/>
            <person name="Garner R."/>
            <person name="Barclay S."/>
            <person name="Lawson P."/>
            <person name="Krumholz L."/>
        </authorList>
    </citation>
    <scope>NUCLEOTIDE SEQUENCE [LARGE SCALE GENOMIC DNA]</scope>
    <source>
        <strain evidence="4 5">SURF-1</strain>
    </source>
</reference>
<comment type="caution">
    <text evidence="4">The sequence shown here is derived from an EMBL/GenBank/DDBJ whole genome shotgun (WGS) entry which is preliminary data.</text>
</comment>
<keyword evidence="2" id="KW-0472">Membrane</keyword>
<dbReference type="Pfam" id="PF20693">
    <property type="entry name" value="YobI-ATPase"/>
    <property type="match status" value="1"/>
</dbReference>
<keyword evidence="1" id="KW-0175">Coiled coil</keyword>
<keyword evidence="2" id="KW-0812">Transmembrane</keyword>
<evidence type="ECO:0000256" key="1">
    <source>
        <dbReference type="SAM" id="Coils"/>
    </source>
</evidence>
<keyword evidence="5" id="KW-1185">Reference proteome</keyword>
<evidence type="ECO:0000259" key="3">
    <source>
        <dbReference type="Pfam" id="PF20693"/>
    </source>
</evidence>
<sequence length="1200" mass="138686">MDLKAFGYKLINAFKGGVDDSERSSFTDLAPSDKADKDGTYSKAITFALENSRVKNIALTGPYGSGKSSIIRTYEKNNKKYRFMNVSLASFKEDDNGNVDISLIERSILQQMLYGADANKLPYSRFKRITTPRHPIIKSLAFVFWIIVILYFYLHRNQLHEFEYNTLSWYVWCFAFAYTLSIPALIISDIYKATFGISIKKVSLKNAEFETAESSDNSILNRHVDEIIYFFEQTKYDVVVIEDLDRFGNPDIFVKLREINKLINDNQNAREIKFLYALKDDMFAHKNRAKFFDFIIPVVPIINSSNSLDKMQERLKKHDFAKNIDTQFLREVSLYVDDLRLIHNIFNEFEIYYELLKSVNLDVKKLLAMMIYKNVYPNDFESLHHGKGVLFDVCNKRDEYLTNIEDKLKDKIANLESGLDKLNSEKLRSIRDLIASYVGYIVVHANQSVMGIVVNNQNIQFSQLTTFEQFKPLITEQNIQLWGQNNHIYNQGRFPTNKSFEQFEAAINPGEKFLSRKENIENNLELKKIQIEQEIRSLEKEISDLSLKQLSQLLQSGNIEINESNLEYGVTGGRLLTYLVKNGYIDENYYLYISNFHEGRLSKNDRDYLLTIRNFNYPAPDQKIDTPKEVCANMREEDFSRGYVLNIDLIDYFIEFHDLCSKYLDSALDYMSMNFELCEEFFIAYFNKGRYVDDLIRHLSKKWPDLASAAISSKHSAEIISYIIRFVDSKYISNNMNSDNILGDYLSEHGYLVLASDLQLPDKYDVLKKLSVRFHNLSSLVNNSSVIEFCHNESLYEITIDNVNFVLKKFADPSIKSTINPETENYTSIKKAGSDRLKEYIEKNILTYINNIFLTLPSNCDESEASIKTLINNNSIYDELKKSIISKQKLVFDTFDGLPESIWSHAFLEEKVTISWNNISTYLKCDGCDINVLNELLGRERIVKNLSSIDISKEVLSEEDSKLLSRFLINNNDINDSDYCKLITCIPWVYSNFPDSISETKYKHLVNAKRVKLTDKSFGSIGDNIQILALLISRNIDIYLKEKGKYPLNDETRQLLLLSEISEESKLNISYDIAPKSVENNRALSQLISNVLVSNEVDYSRFDDAVLSSAIINSQSTSDAIKILVKCITNWNEEQAFKVIQYLPEPFCEIPAYGKRPKLELNTENLDFANILDRKGFISSFKEKSDHIAINTFKSSDHSE</sequence>
<dbReference type="InterPro" id="IPR048428">
    <property type="entry name" value="YobI-NTPase"/>
</dbReference>
<accession>A0ABT1UJA7</accession>
<protein>
    <recommendedName>
        <fullName evidence="3">YobI-like P-loop NTPase domain-containing protein</fullName>
    </recommendedName>
</protein>
<feature type="transmembrane region" description="Helical" evidence="2">
    <location>
        <begin position="135"/>
        <end position="154"/>
    </location>
</feature>
<gene>
    <name evidence="4" type="ORF">NP603_14400</name>
</gene>
<evidence type="ECO:0000313" key="5">
    <source>
        <dbReference type="Proteomes" id="UP001524569"/>
    </source>
</evidence>
<dbReference type="Proteomes" id="UP001524569">
    <property type="component" value="Unassembled WGS sequence"/>
</dbReference>
<keyword evidence="2" id="KW-1133">Transmembrane helix</keyword>
<organism evidence="4 5">
    <name type="scientific">Methylomonas aurea</name>
    <dbReference type="NCBI Taxonomy" id="2952224"/>
    <lineage>
        <taxon>Bacteria</taxon>
        <taxon>Pseudomonadati</taxon>
        <taxon>Pseudomonadota</taxon>
        <taxon>Gammaproteobacteria</taxon>
        <taxon>Methylococcales</taxon>
        <taxon>Methylococcaceae</taxon>
        <taxon>Methylomonas</taxon>
    </lineage>
</organism>
<dbReference type="EMBL" id="JANIBM010000021">
    <property type="protein sequence ID" value="MCQ8182308.1"/>
    <property type="molecule type" value="Genomic_DNA"/>
</dbReference>
<proteinExistence type="predicted"/>
<name>A0ABT1UJA7_9GAMM</name>
<dbReference type="SUPFAM" id="SSF52540">
    <property type="entry name" value="P-loop containing nucleoside triphosphate hydrolases"/>
    <property type="match status" value="1"/>
</dbReference>
<evidence type="ECO:0000313" key="4">
    <source>
        <dbReference type="EMBL" id="MCQ8182308.1"/>
    </source>
</evidence>
<dbReference type="RefSeq" id="WP_256611598.1">
    <property type="nucleotide sequence ID" value="NZ_JANIBM010000021.1"/>
</dbReference>
<feature type="domain" description="YobI-like P-loop NTPase" evidence="3">
    <location>
        <begin position="41"/>
        <end position="390"/>
    </location>
</feature>
<evidence type="ECO:0000256" key="2">
    <source>
        <dbReference type="SAM" id="Phobius"/>
    </source>
</evidence>
<dbReference type="InterPro" id="IPR027417">
    <property type="entry name" value="P-loop_NTPase"/>
</dbReference>